<keyword evidence="2" id="KW-0472">Membrane</keyword>
<keyword evidence="2" id="KW-1133">Transmembrane helix</keyword>
<feature type="compositionally biased region" description="Gly residues" evidence="1">
    <location>
        <begin position="130"/>
        <end position="141"/>
    </location>
</feature>
<evidence type="ECO:0000313" key="3">
    <source>
        <dbReference type="EMBL" id="EXC05049.1"/>
    </source>
</evidence>
<reference evidence="4" key="1">
    <citation type="submission" date="2013-01" db="EMBL/GenBank/DDBJ databases">
        <title>Draft Genome Sequence of a Mulberry Tree, Morus notabilis C.K. Schneid.</title>
        <authorList>
            <person name="He N."/>
            <person name="Zhao S."/>
        </authorList>
    </citation>
    <scope>NUCLEOTIDE SEQUENCE</scope>
</reference>
<name>W9RZS8_9ROSA</name>
<protein>
    <submittedName>
        <fullName evidence="3">Uncharacterized protein</fullName>
    </submittedName>
</protein>
<feature type="region of interest" description="Disordered" evidence="1">
    <location>
        <begin position="1"/>
        <end position="20"/>
    </location>
</feature>
<gene>
    <name evidence="3" type="ORF">L484_019297</name>
</gene>
<dbReference type="Proteomes" id="UP000030645">
    <property type="component" value="Unassembled WGS sequence"/>
</dbReference>
<feature type="compositionally biased region" description="Low complexity" evidence="1">
    <location>
        <begin position="8"/>
        <end position="20"/>
    </location>
</feature>
<feature type="region of interest" description="Disordered" evidence="1">
    <location>
        <begin position="63"/>
        <end position="83"/>
    </location>
</feature>
<dbReference type="AlphaFoldDB" id="W9RZS8"/>
<feature type="transmembrane region" description="Helical" evidence="2">
    <location>
        <begin position="153"/>
        <end position="183"/>
    </location>
</feature>
<proteinExistence type="predicted"/>
<keyword evidence="4" id="KW-1185">Reference proteome</keyword>
<accession>W9RZS8</accession>
<evidence type="ECO:0000313" key="4">
    <source>
        <dbReference type="Proteomes" id="UP000030645"/>
    </source>
</evidence>
<organism evidence="3 4">
    <name type="scientific">Morus notabilis</name>
    <dbReference type="NCBI Taxonomy" id="981085"/>
    <lineage>
        <taxon>Eukaryota</taxon>
        <taxon>Viridiplantae</taxon>
        <taxon>Streptophyta</taxon>
        <taxon>Embryophyta</taxon>
        <taxon>Tracheophyta</taxon>
        <taxon>Spermatophyta</taxon>
        <taxon>Magnoliopsida</taxon>
        <taxon>eudicotyledons</taxon>
        <taxon>Gunneridae</taxon>
        <taxon>Pentapetalae</taxon>
        <taxon>rosids</taxon>
        <taxon>fabids</taxon>
        <taxon>Rosales</taxon>
        <taxon>Moraceae</taxon>
        <taxon>Moreae</taxon>
        <taxon>Morus</taxon>
    </lineage>
</organism>
<feature type="region of interest" description="Disordered" evidence="1">
    <location>
        <begin position="104"/>
        <end position="141"/>
    </location>
</feature>
<keyword evidence="2" id="KW-0812">Transmembrane</keyword>
<sequence length="184" mass="19271">MSSMALFSPPTHLPTHSPSSSLFETHFSHKSHMLFRPKNPLLFRPKASADNGAGALGSAAVTAVEEPKAAPKVPEPSESSDGAMWSVPKERIFLNGEKFWSLKKKKQSKRQTRGQIRGGGDGATATGRGSPKGGEGGGQGLGGFWAEDDNGGVVGLILVLLLLIVVLVLLLATAIVVGMVGLLY</sequence>
<dbReference type="EMBL" id="KE345516">
    <property type="protein sequence ID" value="EXC05049.1"/>
    <property type="molecule type" value="Genomic_DNA"/>
</dbReference>
<evidence type="ECO:0000256" key="2">
    <source>
        <dbReference type="SAM" id="Phobius"/>
    </source>
</evidence>
<evidence type="ECO:0000256" key="1">
    <source>
        <dbReference type="SAM" id="MobiDB-lite"/>
    </source>
</evidence>